<gene>
    <name evidence="1" type="ORF">OWV82_007923</name>
</gene>
<reference evidence="1 2" key="1">
    <citation type="journal article" date="2023" name="Science">
        <title>Complex scaffold remodeling in plant triterpene biosynthesis.</title>
        <authorList>
            <person name="De La Pena R."/>
            <person name="Hodgson H."/>
            <person name="Liu J.C."/>
            <person name="Stephenson M.J."/>
            <person name="Martin A.C."/>
            <person name="Owen C."/>
            <person name="Harkess A."/>
            <person name="Leebens-Mack J."/>
            <person name="Jimenez L.E."/>
            <person name="Osbourn A."/>
            <person name="Sattely E.S."/>
        </authorList>
    </citation>
    <scope>NUCLEOTIDE SEQUENCE [LARGE SCALE GENOMIC DNA]</scope>
    <source>
        <strain evidence="2">cv. JPN11</strain>
        <tissue evidence="1">Leaf</tissue>
    </source>
</reference>
<accession>A0ACC1Y8I7</accession>
<protein>
    <submittedName>
        <fullName evidence="1">Histone-lysine N-methyltransferase</fullName>
    </submittedName>
</protein>
<sequence length="250" mass="28584">MAPRGRSRKKNTRMDAALEAMKSYGFSEDLILKKLKDLLKVYGDENWFFIEENSYRVLLDNILEHVEQEEYRRDDTLAAGPSSGALPLPGLDVEALDIALPTSEVLKLAPQTYEALDPTLLTHKSDKGDHLRLHGEGTGQKDFNLDQNLRKQRNTNVIETADKSSTFIDCIRNTNLSPSQAIHPAQPMGSIPIRRRRPYYGWISSDDEVKEEDFVELQPAPLPEEFAMLLFSTNVPTRRKTRWDLRPEDM</sequence>
<evidence type="ECO:0000313" key="1">
    <source>
        <dbReference type="EMBL" id="KAJ4720026.1"/>
    </source>
</evidence>
<dbReference type="EMBL" id="CM051397">
    <property type="protein sequence ID" value="KAJ4720026.1"/>
    <property type="molecule type" value="Genomic_DNA"/>
</dbReference>
<evidence type="ECO:0000313" key="2">
    <source>
        <dbReference type="Proteomes" id="UP001164539"/>
    </source>
</evidence>
<organism evidence="1 2">
    <name type="scientific">Melia azedarach</name>
    <name type="common">Chinaberry tree</name>
    <dbReference type="NCBI Taxonomy" id="155640"/>
    <lineage>
        <taxon>Eukaryota</taxon>
        <taxon>Viridiplantae</taxon>
        <taxon>Streptophyta</taxon>
        <taxon>Embryophyta</taxon>
        <taxon>Tracheophyta</taxon>
        <taxon>Spermatophyta</taxon>
        <taxon>Magnoliopsida</taxon>
        <taxon>eudicotyledons</taxon>
        <taxon>Gunneridae</taxon>
        <taxon>Pentapetalae</taxon>
        <taxon>rosids</taxon>
        <taxon>malvids</taxon>
        <taxon>Sapindales</taxon>
        <taxon>Meliaceae</taxon>
        <taxon>Melia</taxon>
    </lineage>
</organism>
<comment type="caution">
    <text evidence="1">The sequence shown here is derived from an EMBL/GenBank/DDBJ whole genome shotgun (WGS) entry which is preliminary data.</text>
</comment>
<proteinExistence type="predicted"/>
<dbReference type="Proteomes" id="UP001164539">
    <property type="component" value="Chromosome 4"/>
</dbReference>
<name>A0ACC1Y8I7_MELAZ</name>
<keyword evidence="2" id="KW-1185">Reference proteome</keyword>